<accession>A0ABD2QF70</accession>
<evidence type="ECO:0000313" key="2">
    <source>
        <dbReference type="Proteomes" id="UP001626550"/>
    </source>
</evidence>
<protein>
    <submittedName>
        <fullName evidence="1">Uncharacterized protein</fullName>
    </submittedName>
</protein>
<proteinExistence type="predicted"/>
<dbReference type="Proteomes" id="UP001626550">
    <property type="component" value="Unassembled WGS sequence"/>
</dbReference>
<reference evidence="1 2" key="1">
    <citation type="submission" date="2024-11" db="EMBL/GenBank/DDBJ databases">
        <title>Adaptive evolution of stress response genes in parasites aligns with host niche diversity.</title>
        <authorList>
            <person name="Hahn C."/>
            <person name="Resl P."/>
        </authorList>
    </citation>
    <scope>NUCLEOTIDE SEQUENCE [LARGE SCALE GENOMIC DNA]</scope>
    <source>
        <strain evidence="1">EGGRZ-B1_66</strain>
        <tissue evidence="1">Body</tissue>
    </source>
</reference>
<evidence type="ECO:0000313" key="1">
    <source>
        <dbReference type="EMBL" id="KAL3317937.1"/>
    </source>
</evidence>
<dbReference type="AlphaFoldDB" id="A0ABD2QF70"/>
<dbReference type="EMBL" id="JBJKFK010000307">
    <property type="protein sequence ID" value="KAL3317937.1"/>
    <property type="molecule type" value="Genomic_DNA"/>
</dbReference>
<comment type="caution">
    <text evidence="1">The sequence shown here is derived from an EMBL/GenBank/DDBJ whole genome shotgun (WGS) entry which is preliminary data.</text>
</comment>
<sequence>MNHATLPRSYAALQNPGGVQPDQISSFSLRYNREKIKAATMAKHPAENTHTGCIGFDSKTGKGHGQTEAESHLTIMAYPSLKFIDIAYPSDGCGEQYAQTVLPSVAGQSSGYLDGWAIFQHWLEKWCWCSIGIGTRSTSPKSRLTFTSDRKDIGKGLRQLWS</sequence>
<name>A0ABD2QF70_9PLAT</name>
<organism evidence="1 2">
    <name type="scientific">Cichlidogyrus casuarinus</name>
    <dbReference type="NCBI Taxonomy" id="1844966"/>
    <lineage>
        <taxon>Eukaryota</taxon>
        <taxon>Metazoa</taxon>
        <taxon>Spiralia</taxon>
        <taxon>Lophotrochozoa</taxon>
        <taxon>Platyhelminthes</taxon>
        <taxon>Monogenea</taxon>
        <taxon>Monopisthocotylea</taxon>
        <taxon>Dactylogyridea</taxon>
        <taxon>Ancyrocephalidae</taxon>
        <taxon>Cichlidogyrus</taxon>
    </lineage>
</organism>
<gene>
    <name evidence="1" type="ORF">Ciccas_003398</name>
</gene>
<keyword evidence="2" id="KW-1185">Reference proteome</keyword>